<reference evidence="1 2" key="1">
    <citation type="journal article" date="2019" name="Microbiol. Resour. Announc.">
        <title>Draft Genome Sequences of Type Strains of Gordonibacter faecihominis, Paraeggerthella hongkongensis, Parvibacter caecicola,Slackia equolifaciens, Slackia faecicanis, and Slackia isoflavoniconvertens.</title>
        <authorList>
            <person name="Danylec N."/>
            <person name="Stoll D.A."/>
            <person name="Dotsch A."/>
            <person name="Huch M."/>
        </authorList>
    </citation>
    <scope>NUCLEOTIDE SEQUENCE [LARGE SCALE GENOMIC DNA]</scope>
    <source>
        <strain evidence="1 2">DSM 18785</strain>
    </source>
</reference>
<accession>A0A3N0ATL3</accession>
<organism evidence="1 2">
    <name type="scientific">Adlercreutzia equolifaciens subsp. celatus DSM 18785</name>
    <dbReference type="NCBI Taxonomy" id="1121021"/>
    <lineage>
        <taxon>Bacteria</taxon>
        <taxon>Bacillati</taxon>
        <taxon>Actinomycetota</taxon>
        <taxon>Coriobacteriia</taxon>
        <taxon>Eggerthellales</taxon>
        <taxon>Eggerthellaceae</taxon>
        <taxon>Adlercreutzia</taxon>
    </lineage>
</organism>
<evidence type="ECO:0000313" key="1">
    <source>
        <dbReference type="EMBL" id="RNL37940.1"/>
    </source>
</evidence>
<evidence type="ECO:0000313" key="2">
    <source>
        <dbReference type="Proteomes" id="UP000278327"/>
    </source>
</evidence>
<sequence length="81" mass="9297">MALYDTYGGPEAWDRYCERQDELAEAAKWGQECGTCSHCFQPGDTGEFKGYPPIGWCDWMEEFVNPENHPGDYDCDSWTDS</sequence>
<gene>
    <name evidence="1" type="ORF">DMP10_06660</name>
</gene>
<dbReference type="AlphaFoldDB" id="A0A3N0ATL3"/>
<dbReference type="RefSeq" id="WP_117284413.1">
    <property type="nucleotide sequence ID" value="NZ_JAMTCE010000006.1"/>
</dbReference>
<keyword evidence="2" id="KW-1185">Reference proteome</keyword>
<name>A0A3N0ATL3_9ACTN</name>
<proteinExistence type="predicted"/>
<protein>
    <submittedName>
        <fullName evidence="1">Uncharacterized protein</fullName>
    </submittedName>
</protein>
<comment type="caution">
    <text evidence="1">The sequence shown here is derived from an EMBL/GenBank/DDBJ whole genome shotgun (WGS) entry which is preliminary data.</text>
</comment>
<dbReference type="Proteomes" id="UP000278327">
    <property type="component" value="Unassembled WGS sequence"/>
</dbReference>
<dbReference type="EMBL" id="QICA01000009">
    <property type="protein sequence ID" value="RNL37940.1"/>
    <property type="molecule type" value="Genomic_DNA"/>
</dbReference>